<feature type="transmembrane region" description="Helical" evidence="7">
    <location>
        <begin position="297"/>
        <end position="318"/>
    </location>
</feature>
<accession>A0A2R6ADQ0</accession>
<feature type="transmembrane region" description="Helical" evidence="7">
    <location>
        <begin position="111"/>
        <end position="131"/>
    </location>
</feature>
<feature type="transmembrane region" description="Helical" evidence="7">
    <location>
        <begin position="52"/>
        <end position="71"/>
    </location>
</feature>
<proteinExistence type="predicted"/>
<dbReference type="InterPro" id="IPR050367">
    <property type="entry name" value="APC_superfamily"/>
</dbReference>
<feature type="transmembrane region" description="Helical" evidence="7">
    <location>
        <begin position="432"/>
        <end position="453"/>
    </location>
</feature>
<feature type="transmembrane region" description="Helical" evidence="7">
    <location>
        <begin position="465"/>
        <end position="485"/>
    </location>
</feature>
<evidence type="ECO:0000256" key="1">
    <source>
        <dbReference type="ARBA" id="ARBA00004651"/>
    </source>
</evidence>
<dbReference type="GO" id="GO:0022857">
    <property type="term" value="F:transmembrane transporter activity"/>
    <property type="evidence" value="ECO:0007669"/>
    <property type="project" value="InterPro"/>
</dbReference>
<feature type="transmembrane region" description="Helical" evidence="7">
    <location>
        <begin position="403"/>
        <end position="426"/>
    </location>
</feature>
<dbReference type="PANTHER" id="PTHR42770">
    <property type="entry name" value="AMINO ACID TRANSPORTER-RELATED"/>
    <property type="match status" value="1"/>
</dbReference>
<dbReference type="PANTHER" id="PTHR42770:SF7">
    <property type="entry name" value="MEMBRANE PROTEIN"/>
    <property type="match status" value="1"/>
</dbReference>
<dbReference type="InterPro" id="IPR002293">
    <property type="entry name" value="AA/rel_permease1"/>
</dbReference>
<feature type="transmembrane region" description="Helical" evidence="7">
    <location>
        <begin position="177"/>
        <end position="196"/>
    </location>
</feature>
<comment type="caution">
    <text evidence="8">The sequence shown here is derived from an EMBL/GenBank/DDBJ whole genome shotgun (WGS) entry which is preliminary data.</text>
</comment>
<evidence type="ECO:0008006" key="10">
    <source>
        <dbReference type="Google" id="ProtNLM"/>
    </source>
</evidence>
<dbReference type="Gene3D" id="1.20.1740.10">
    <property type="entry name" value="Amino acid/polyamine transporter I"/>
    <property type="match status" value="1"/>
</dbReference>
<dbReference type="Pfam" id="PF13520">
    <property type="entry name" value="AA_permease_2"/>
    <property type="match status" value="1"/>
</dbReference>
<evidence type="ECO:0000256" key="2">
    <source>
        <dbReference type="ARBA" id="ARBA00022475"/>
    </source>
</evidence>
<feature type="transmembrane region" description="Helical" evidence="7">
    <location>
        <begin position="259"/>
        <end position="277"/>
    </location>
</feature>
<name>A0A2R6ADQ0_9ARCH</name>
<keyword evidence="5 7" id="KW-0472">Membrane</keyword>
<organism evidence="8 9">
    <name type="scientific">Candidatus Marsarchaeota G2 archaeon OSP_D</name>
    <dbReference type="NCBI Taxonomy" id="1978157"/>
    <lineage>
        <taxon>Archaea</taxon>
        <taxon>Candidatus Marsarchaeota</taxon>
        <taxon>Candidatus Marsarchaeota group 2</taxon>
    </lineage>
</organism>
<evidence type="ECO:0000313" key="9">
    <source>
        <dbReference type="Proteomes" id="UP000240322"/>
    </source>
</evidence>
<evidence type="ECO:0000256" key="4">
    <source>
        <dbReference type="ARBA" id="ARBA00022989"/>
    </source>
</evidence>
<evidence type="ECO:0000256" key="3">
    <source>
        <dbReference type="ARBA" id="ARBA00022692"/>
    </source>
</evidence>
<comment type="subcellular location">
    <subcellularLocation>
        <location evidence="1">Cell membrane</location>
        <topology evidence="1">Multi-pass membrane protein</topology>
    </subcellularLocation>
</comment>
<dbReference type="PIRSF" id="PIRSF006060">
    <property type="entry name" value="AA_transporter"/>
    <property type="match status" value="1"/>
</dbReference>
<protein>
    <recommendedName>
        <fullName evidence="10">Amino acid transporter</fullName>
    </recommendedName>
</protein>
<evidence type="ECO:0000313" key="8">
    <source>
        <dbReference type="EMBL" id="PSN84505.1"/>
    </source>
</evidence>
<feature type="transmembrane region" description="Helical" evidence="7">
    <location>
        <begin position="78"/>
        <end position="99"/>
    </location>
</feature>
<dbReference type="GO" id="GO:0005886">
    <property type="term" value="C:plasma membrane"/>
    <property type="evidence" value="ECO:0007669"/>
    <property type="project" value="UniProtKB-SubCell"/>
</dbReference>
<dbReference type="Proteomes" id="UP000240322">
    <property type="component" value="Unassembled WGS sequence"/>
</dbReference>
<feature type="transmembrane region" description="Helical" evidence="7">
    <location>
        <begin position="208"/>
        <end position="227"/>
    </location>
</feature>
<feature type="region of interest" description="Disordered" evidence="6">
    <location>
        <begin position="1"/>
        <end position="21"/>
    </location>
</feature>
<reference evidence="8 9" key="1">
    <citation type="submission" date="2017-04" db="EMBL/GenBank/DDBJ databases">
        <title>Novel microbial lineages endemic to geothermal iron-oxide mats fill important gaps in the evolutionary history of Archaea.</title>
        <authorList>
            <person name="Jay Z.J."/>
            <person name="Beam J.P."/>
            <person name="Dlakic M."/>
            <person name="Rusch D.B."/>
            <person name="Kozubal M.A."/>
            <person name="Inskeep W.P."/>
        </authorList>
    </citation>
    <scope>NUCLEOTIDE SEQUENCE [LARGE SCALE GENOMIC DNA]</scope>
    <source>
        <strain evidence="8">OSP_D</strain>
    </source>
</reference>
<keyword evidence="3 7" id="KW-0812">Transmembrane</keyword>
<keyword evidence="4 7" id="KW-1133">Transmembrane helix</keyword>
<evidence type="ECO:0000256" key="7">
    <source>
        <dbReference type="SAM" id="Phobius"/>
    </source>
</evidence>
<keyword evidence="2" id="KW-1003">Cell membrane</keyword>
<evidence type="ECO:0000256" key="5">
    <source>
        <dbReference type="ARBA" id="ARBA00023136"/>
    </source>
</evidence>
<feature type="transmembrane region" description="Helical" evidence="7">
    <location>
        <begin position="363"/>
        <end position="382"/>
    </location>
</feature>
<feature type="compositionally biased region" description="Basic and acidic residues" evidence="6">
    <location>
        <begin position="10"/>
        <end position="21"/>
    </location>
</feature>
<feature type="transmembrane region" description="Helical" evidence="7">
    <location>
        <begin position="138"/>
        <end position="157"/>
    </location>
</feature>
<dbReference type="AlphaFoldDB" id="A0A2R6ADQ0"/>
<dbReference type="EMBL" id="NEXE01000286">
    <property type="protein sequence ID" value="PSN84505.1"/>
    <property type="molecule type" value="Genomic_DNA"/>
</dbReference>
<evidence type="ECO:0000256" key="6">
    <source>
        <dbReference type="SAM" id="MobiDB-lite"/>
    </source>
</evidence>
<sequence length="536" mass="56480">MLIMGLNKTENNKHEDSDSTLKSKASGQTVFVREATGLVKSASLLDAFSLNISNMSIGALLGVMGLTLVYLPSMSGVNLVLASVLGFLIAIPQIVVYTMMSSRVPRTGGDYVWVTRSLGGFLGTSISFMGYTLETMAYMALIVLSAVFAIGSVGLALGQQGFFGLAVPSGIQGAQPYLQFGVGAAIFAALIALNIFKPKAGYKLVSALTAFGVTITLVAIGVLLHAGRAGVESYINSLGISGVTYSSLASSYKGPTFNFAATLSIMPLMAAFVYPWLNAAPAVGSEVKNTRALKMSIPLAALTSFALLTAAFGTLYYVGGLPFINQALSNQTLVFDYSFNFWTLAMGVAGNSALAALLGLGWIVWNIGILAYGIIVVSRYLFAGSFDRFLPEKLSYVSPKWSSPLVAHIVDLVITITLVGLAAVFYGGFSGLFGAIIASMIYFAFVGISAAIYATRKEKGAAKTILIVAGALNAAVFLFITYQFLSAPSVWGITPLSEAYVVGTFLAGAIIYTASKRIHTRKGLNIALAYKEIPPE</sequence>
<feature type="transmembrane region" description="Helical" evidence="7">
    <location>
        <begin position="491"/>
        <end position="512"/>
    </location>
</feature>
<gene>
    <name evidence="8" type="ORF">B9Q03_13085</name>
</gene>